<accession>A0A7X3BV26</accession>
<name>A0A7X3BV26_9FIRM</name>
<gene>
    <name evidence="2" type="ORF">GMD11_03415</name>
    <name evidence="3" type="ORF">GMD18_03415</name>
</gene>
<keyword evidence="4" id="KW-1185">Reference proteome</keyword>
<reference evidence="4 5" key="1">
    <citation type="journal article" date="2019" name="Nat. Med.">
        <title>A library of human gut bacterial isolates paired with longitudinal multiomics data enables mechanistic microbiome research.</title>
        <authorList>
            <person name="Poyet M."/>
            <person name="Groussin M."/>
            <person name="Gibbons S.M."/>
            <person name="Avila-Pacheco J."/>
            <person name="Jiang X."/>
            <person name="Kearney S.M."/>
            <person name="Perrotta A.R."/>
            <person name="Berdy B."/>
            <person name="Zhao S."/>
            <person name="Lieberman T.D."/>
            <person name="Swanson P.K."/>
            <person name="Smith M."/>
            <person name="Roesemann S."/>
            <person name="Alexander J.E."/>
            <person name="Rich S.A."/>
            <person name="Livny J."/>
            <person name="Vlamakis H."/>
            <person name="Clish C."/>
            <person name="Bullock K."/>
            <person name="Deik A."/>
            <person name="Scott J."/>
            <person name="Pierce K.A."/>
            <person name="Xavier R.J."/>
            <person name="Alm E.J."/>
        </authorList>
    </citation>
    <scope>NUCLEOTIDE SEQUENCE [LARGE SCALE GENOMIC DNA]</scope>
    <source>
        <strain evidence="2 5">BIOML-A13</strain>
        <strain evidence="3 4">BIOML-A3</strain>
    </source>
</reference>
<evidence type="ECO:0000256" key="1">
    <source>
        <dbReference type="SAM" id="SignalP"/>
    </source>
</evidence>
<dbReference type="EMBL" id="WNBM01000001">
    <property type="protein sequence ID" value="MTT75319.1"/>
    <property type="molecule type" value="Genomic_DNA"/>
</dbReference>
<feature type="chain" id="PRO_5038557521" description="Lipoprotein" evidence="1">
    <location>
        <begin position="24"/>
        <end position="516"/>
    </location>
</feature>
<protein>
    <recommendedName>
        <fullName evidence="6">Lipoprotein</fullName>
    </recommendedName>
</protein>
<dbReference type="EMBL" id="WNBW01000001">
    <property type="protein sequence ID" value="MTU03451.1"/>
    <property type="molecule type" value="Genomic_DNA"/>
</dbReference>
<dbReference type="AlphaFoldDB" id="A0A7X3BV26"/>
<dbReference type="PROSITE" id="PS51257">
    <property type="entry name" value="PROKAR_LIPOPROTEIN"/>
    <property type="match status" value="1"/>
</dbReference>
<organism evidence="2 5">
    <name type="scientific">Phascolarctobacterium faecium</name>
    <dbReference type="NCBI Taxonomy" id="33025"/>
    <lineage>
        <taxon>Bacteria</taxon>
        <taxon>Bacillati</taxon>
        <taxon>Bacillota</taxon>
        <taxon>Negativicutes</taxon>
        <taxon>Acidaminococcales</taxon>
        <taxon>Acidaminococcaceae</taxon>
        <taxon>Phascolarctobacterium</taxon>
    </lineage>
</organism>
<comment type="caution">
    <text evidence="2">The sequence shown here is derived from an EMBL/GenBank/DDBJ whole genome shotgun (WGS) entry which is preliminary data.</text>
</comment>
<evidence type="ECO:0000313" key="5">
    <source>
        <dbReference type="Proteomes" id="UP000484547"/>
    </source>
</evidence>
<dbReference type="Proteomes" id="UP000443070">
    <property type="component" value="Unassembled WGS sequence"/>
</dbReference>
<feature type="signal peptide" evidence="1">
    <location>
        <begin position="1"/>
        <end position="23"/>
    </location>
</feature>
<dbReference type="Proteomes" id="UP000484547">
    <property type="component" value="Unassembled WGS sequence"/>
</dbReference>
<evidence type="ECO:0000313" key="2">
    <source>
        <dbReference type="EMBL" id="MTT75319.1"/>
    </source>
</evidence>
<keyword evidence="1" id="KW-0732">Signal</keyword>
<evidence type="ECO:0000313" key="3">
    <source>
        <dbReference type="EMBL" id="MTU03451.1"/>
    </source>
</evidence>
<evidence type="ECO:0000313" key="4">
    <source>
        <dbReference type="Proteomes" id="UP000443070"/>
    </source>
</evidence>
<dbReference type="RefSeq" id="WP_155163673.1">
    <property type="nucleotide sequence ID" value="NZ_WNBG01000001.1"/>
</dbReference>
<sequence length="516" mass="59506">MRKTICSGIITFGILVSLSSCYAFDYRSEEAGFSVDIPDDNTIIVSKDLFAAGSNKSGMHGIAAISQQSIEKYTKAAFATNKFESDLKKIAEDIKAGKDILADPAYAYLTVPQNELQVFMQKLMQDNPQSLPGNKNYKITKINKIPALEINNDMLLNYEIKLPIAYTRKEQQNIQKYNPYVKFSDDGKQMTAQYNLISKIYILSQNDQLYNISSGYVEFPAIEQSETVFAENKADKFIQKFTDNKVDKRAYKKFSKAFTKKLNFFKPQLSNSELIIKDGIFNKEFKVPHNWLYIQSNQKVENMPVSFFSALPVSSLEKMGKEYIDSKLFNIETTKIGMNVESNNIDDFDFSKILKAYSEGVIGISAEYKPARPHDQGPKQFLENPVFTKIMFEEFMNKPFLNPREKAKLEKFVQIKNFTHDIDINQENCLLQFTYDVDLHLPQTLSKINRPGYDIFQETDLTDLSIHGQKKVYFDADNRINLLCYFTQDKTMKSNLIQKEYDSYNLFKSSLLKEKY</sequence>
<proteinExistence type="predicted"/>
<evidence type="ECO:0008006" key="6">
    <source>
        <dbReference type="Google" id="ProtNLM"/>
    </source>
</evidence>